<dbReference type="SUPFAM" id="SSF48726">
    <property type="entry name" value="Immunoglobulin"/>
    <property type="match status" value="1"/>
</dbReference>
<dbReference type="PROSITE" id="PS50835">
    <property type="entry name" value="IG_LIKE"/>
    <property type="match status" value="1"/>
</dbReference>
<dbReference type="GO" id="GO:0007411">
    <property type="term" value="P:axon guidance"/>
    <property type="evidence" value="ECO:0007669"/>
    <property type="project" value="TreeGrafter"/>
</dbReference>
<feature type="domain" description="Ig-like" evidence="3">
    <location>
        <begin position="33"/>
        <end position="89"/>
    </location>
</feature>
<dbReference type="KEGG" id="ccal:108623438"/>
<dbReference type="PANTHER" id="PTHR44170">
    <property type="entry name" value="PROTEIN SIDEKICK"/>
    <property type="match status" value="1"/>
</dbReference>
<feature type="non-terminal residue" evidence="5">
    <location>
        <position position="1"/>
    </location>
</feature>
<dbReference type="GO" id="GO:0030424">
    <property type="term" value="C:axon"/>
    <property type="evidence" value="ECO:0007669"/>
    <property type="project" value="TreeGrafter"/>
</dbReference>
<keyword evidence="4" id="KW-1185">Reference proteome</keyword>
<reference evidence="5" key="1">
    <citation type="submission" date="2025-08" db="UniProtKB">
        <authorList>
            <consortium name="RefSeq"/>
        </authorList>
    </citation>
    <scope>IDENTIFICATION</scope>
    <source>
        <tissue evidence="5">Whole body</tissue>
    </source>
</reference>
<dbReference type="GO" id="GO:0098609">
    <property type="term" value="P:cell-cell adhesion"/>
    <property type="evidence" value="ECO:0007669"/>
    <property type="project" value="TreeGrafter"/>
</dbReference>
<feature type="non-terminal residue" evidence="5">
    <location>
        <position position="89"/>
    </location>
</feature>
<dbReference type="AlphaFoldDB" id="A0AAJ7IVD5"/>
<dbReference type="GO" id="GO:0005886">
    <property type="term" value="C:plasma membrane"/>
    <property type="evidence" value="ECO:0007669"/>
    <property type="project" value="TreeGrafter"/>
</dbReference>
<evidence type="ECO:0000259" key="3">
    <source>
        <dbReference type="PROSITE" id="PS50835"/>
    </source>
</evidence>
<accession>A0AAJ7IVD5</accession>
<name>A0AAJ7IVD5_9HYME</name>
<dbReference type="PANTHER" id="PTHR44170:SF6">
    <property type="entry name" value="CONTACTIN"/>
    <property type="match status" value="1"/>
</dbReference>
<dbReference type="Proteomes" id="UP000694925">
    <property type="component" value="Unplaced"/>
</dbReference>
<evidence type="ECO:0000313" key="4">
    <source>
        <dbReference type="Proteomes" id="UP000694925"/>
    </source>
</evidence>
<dbReference type="GeneID" id="108623438"/>
<dbReference type="RefSeq" id="XP_017877438.1">
    <property type="nucleotide sequence ID" value="XM_018021949.1"/>
</dbReference>
<sequence>RIHVDGQGEYVCRVQNNRLSIENSVRLTIQAAPNFTIPLTDKHMDNRGNLTWTCEAFGILDITYDWFKNGELLDPETLLSDDRGDRYSI</sequence>
<dbReference type="InterPro" id="IPR036179">
    <property type="entry name" value="Ig-like_dom_sf"/>
</dbReference>
<protein>
    <submittedName>
        <fullName evidence="5">Contactin-like</fullName>
    </submittedName>
</protein>
<dbReference type="InterPro" id="IPR007110">
    <property type="entry name" value="Ig-like_dom"/>
</dbReference>
<dbReference type="InterPro" id="IPR013783">
    <property type="entry name" value="Ig-like_fold"/>
</dbReference>
<keyword evidence="2" id="KW-1015">Disulfide bond</keyword>
<keyword evidence="1" id="KW-0677">Repeat</keyword>
<evidence type="ECO:0000313" key="5">
    <source>
        <dbReference type="RefSeq" id="XP_017877438.1"/>
    </source>
</evidence>
<evidence type="ECO:0000256" key="2">
    <source>
        <dbReference type="ARBA" id="ARBA00023157"/>
    </source>
</evidence>
<evidence type="ECO:0000256" key="1">
    <source>
        <dbReference type="ARBA" id="ARBA00022737"/>
    </source>
</evidence>
<dbReference type="Gene3D" id="2.60.40.10">
    <property type="entry name" value="Immunoglobulins"/>
    <property type="match status" value="1"/>
</dbReference>
<gene>
    <name evidence="5" type="primary">LOC108623438</name>
</gene>
<organism evidence="4 5">
    <name type="scientific">Ceratina calcarata</name>
    <dbReference type="NCBI Taxonomy" id="156304"/>
    <lineage>
        <taxon>Eukaryota</taxon>
        <taxon>Metazoa</taxon>
        <taxon>Ecdysozoa</taxon>
        <taxon>Arthropoda</taxon>
        <taxon>Hexapoda</taxon>
        <taxon>Insecta</taxon>
        <taxon>Pterygota</taxon>
        <taxon>Neoptera</taxon>
        <taxon>Endopterygota</taxon>
        <taxon>Hymenoptera</taxon>
        <taxon>Apocrita</taxon>
        <taxon>Aculeata</taxon>
        <taxon>Apoidea</taxon>
        <taxon>Anthophila</taxon>
        <taxon>Apidae</taxon>
        <taxon>Ceratina</taxon>
        <taxon>Zadontomerus</taxon>
    </lineage>
</organism>
<proteinExistence type="predicted"/>